<evidence type="ECO:0000256" key="2">
    <source>
        <dbReference type="PROSITE-ProRule" id="PRU01240"/>
    </source>
</evidence>
<comment type="caution">
    <text evidence="2">Lacks conserved residue(s) required for the propagation of feature annotation.</text>
</comment>
<dbReference type="InterPro" id="IPR034058">
    <property type="entry name" value="TagA/B/C/D_pept_dom"/>
</dbReference>
<feature type="domain" description="Secretion system C-terminal sorting" evidence="4">
    <location>
        <begin position="815"/>
        <end position="886"/>
    </location>
</feature>
<dbReference type="InterPro" id="IPR000209">
    <property type="entry name" value="Peptidase_S8/S53_dom"/>
</dbReference>
<protein>
    <recommendedName>
        <fullName evidence="7">Peptidase S8 and S53 subtilisin kexin sedolisin</fullName>
    </recommendedName>
</protein>
<dbReference type="SUPFAM" id="SSF52743">
    <property type="entry name" value="Subtilisin-like"/>
    <property type="match status" value="1"/>
</dbReference>
<dbReference type="NCBIfam" id="TIGR04183">
    <property type="entry name" value="Por_Secre_tail"/>
    <property type="match status" value="1"/>
</dbReference>
<name>A0A1W1VTV7_9BACT</name>
<gene>
    <name evidence="5" type="ORF">SAMN00120144_3003</name>
</gene>
<feature type="domain" description="Peptidase S8/S53" evidence="3">
    <location>
        <begin position="152"/>
        <end position="399"/>
    </location>
</feature>
<dbReference type="PROSITE" id="PS51892">
    <property type="entry name" value="SUBTILASE"/>
    <property type="match status" value="1"/>
</dbReference>
<evidence type="ECO:0000259" key="4">
    <source>
        <dbReference type="Pfam" id="PF18962"/>
    </source>
</evidence>
<dbReference type="Pfam" id="PF00082">
    <property type="entry name" value="Peptidase_S8"/>
    <property type="match status" value="1"/>
</dbReference>
<dbReference type="EMBL" id="FWWW01000073">
    <property type="protein sequence ID" value="SMB96795.1"/>
    <property type="molecule type" value="Genomic_DNA"/>
</dbReference>
<dbReference type="STRING" id="645990.SAMN00120144_3003"/>
<evidence type="ECO:0000259" key="3">
    <source>
        <dbReference type="Pfam" id="PF00082"/>
    </source>
</evidence>
<dbReference type="Proteomes" id="UP000192266">
    <property type="component" value="Unassembled WGS sequence"/>
</dbReference>
<organism evidence="5 6">
    <name type="scientific">Hymenobacter roseosalivarius DSM 11622</name>
    <dbReference type="NCBI Taxonomy" id="645990"/>
    <lineage>
        <taxon>Bacteria</taxon>
        <taxon>Pseudomonadati</taxon>
        <taxon>Bacteroidota</taxon>
        <taxon>Cytophagia</taxon>
        <taxon>Cytophagales</taxon>
        <taxon>Hymenobacteraceae</taxon>
        <taxon>Hymenobacter</taxon>
    </lineage>
</organism>
<dbReference type="InterPro" id="IPR026444">
    <property type="entry name" value="Secre_tail"/>
</dbReference>
<dbReference type="GO" id="GO:0006508">
    <property type="term" value="P:proteolysis"/>
    <property type="evidence" value="ECO:0007669"/>
    <property type="project" value="InterPro"/>
</dbReference>
<evidence type="ECO:0000313" key="5">
    <source>
        <dbReference type="EMBL" id="SMB96795.1"/>
    </source>
</evidence>
<dbReference type="SUPFAM" id="SSF49785">
    <property type="entry name" value="Galactose-binding domain-like"/>
    <property type="match status" value="1"/>
</dbReference>
<dbReference type="PANTHER" id="PTHR43399:SF4">
    <property type="entry name" value="CELL WALL-ASSOCIATED PROTEASE"/>
    <property type="match status" value="1"/>
</dbReference>
<dbReference type="PANTHER" id="PTHR43399">
    <property type="entry name" value="SUBTILISIN-RELATED"/>
    <property type="match status" value="1"/>
</dbReference>
<dbReference type="Pfam" id="PF18962">
    <property type="entry name" value="Por_Secre_tail"/>
    <property type="match status" value="1"/>
</dbReference>
<dbReference type="GO" id="GO:0004252">
    <property type="term" value="F:serine-type endopeptidase activity"/>
    <property type="evidence" value="ECO:0007669"/>
    <property type="project" value="InterPro"/>
</dbReference>
<dbReference type="CDD" id="cd04842">
    <property type="entry name" value="Peptidases_S8_Kp43_protease"/>
    <property type="match status" value="1"/>
</dbReference>
<dbReference type="Gene3D" id="2.60.120.380">
    <property type="match status" value="1"/>
</dbReference>
<dbReference type="InterPro" id="IPR036852">
    <property type="entry name" value="Peptidase_S8/S53_dom_sf"/>
</dbReference>
<dbReference type="InterPro" id="IPR008979">
    <property type="entry name" value="Galactose-bd-like_sf"/>
</dbReference>
<sequence>MSNNYGSSTHGLVRKSGLLLLWLLCVPGVSWGQDHSLAQSAAHLKLAPPLRVAAARPATNSYRVSVQSATEFNAWMRRELPSMRVSWHAASVGVYTLSGVNAPRLGKLLTCPWVTFVDVGSRQAREERPLDNSDLITNTISPLHARFPGLAGQGMTVSVKERPFDVNDIDFRGRVVAPEGAARTASAHATAMATLIAGGGNSAPSGKGTAWQARLITADFSELMPDDGARLTQTGVSVQNHSYGVDIENYYGLESRAYDAHATQYPQLVHVFSSGNDGNKTSPSGRYAGLQGVANLTGQFKMSKNTLSVGATDNRGQVAPLSSRGPAYDGRVKPELVAYGADGSSDAAALVSGVSLLVQQAYKEQLGGILPPAALVKAVLLNSANDTGRPAIDFESGYGQADALGAVQTVDEKRFFTNFTIQNAEQVFTISVPADSPELKVTLVWHDPAAAPDAAQALVNDLDLELVRLSTGQRWQPWVLNTYPHLDSLAQPARRRPDHLNNIEQITVAVPAPGIYELRVRGFRVPQGPQAFSVAYEFGEIGFGWLNPLVGSAFSPGTAQELRWQWVGAATTARLEYRPAGSPTWQVVKPAVELKAGSATWTIPTIATAAQLRMVTPTSVYPSETFVIHAPLSLQVGYACPEEALLHWPAVPGATEYQLYGLGAIGLEPLRRTPDTVAILSATELPLRYFTVEPLLGGKIGARSPSIEYSQQGTGCYVRSFIPRQVVTDTVLLDLEIGTAYGLASMHLERQAPNGSYETVQTIAPVRDLQFALTDLTPYSGLNHYRVQFNTTGGQIFYSSIEDVQYARTRELLAYPNPVQAGEPLQLITGSTGSVHIELYDLLGRLVREATATGAINPLDTSGLRGGTYLVRVTPESGPMITQRIMVL</sequence>
<comment type="similarity">
    <text evidence="1 2">Belongs to the peptidase S8 family.</text>
</comment>
<evidence type="ECO:0008006" key="7">
    <source>
        <dbReference type="Google" id="ProtNLM"/>
    </source>
</evidence>
<reference evidence="5 6" key="1">
    <citation type="submission" date="2017-04" db="EMBL/GenBank/DDBJ databases">
        <authorList>
            <person name="Afonso C.L."/>
            <person name="Miller P.J."/>
            <person name="Scott M.A."/>
            <person name="Spackman E."/>
            <person name="Goraichik I."/>
            <person name="Dimitrov K.M."/>
            <person name="Suarez D.L."/>
            <person name="Swayne D.E."/>
        </authorList>
    </citation>
    <scope>NUCLEOTIDE SEQUENCE [LARGE SCALE GENOMIC DNA]</scope>
    <source>
        <strain evidence="5 6">DSM 11622</strain>
    </source>
</reference>
<dbReference type="AlphaFoldDB" id="A0A1W1VTV7"/>
<proteinExistence type="inferred from homology"/>
<dbReference type="InterPro" id="IPR051048">
    <property type="entry name" value="Peptidase_S8/S53_subtilisin"/>
</dbReference>
<dbReference type="Gene3D" id="3.40.50.200">
    <property type="entry name" value="Peptidase S8/S53 domain"/>
    <property type="match status" value="1"/>
</dbReference>
<evidence type="ECO:0000313" key="6">
    <source>
        <dbReference type="Proteomes" id="UP000192266"/>
    </source>
</evidence>
<accession>A0A1W1VTV7</accession>
<evidence type="ECO:0000256" key="1">
    <source>
        <dbReference type="ARBA" id="ARBA00011073"/>
    </source>
</evidence>
<keyword evidence="6" id="KW-1185">Reference proteome</keyword>